<accession>A0A183GKL2</accession>
<dbReference type="Proteomes" id="UP000050761">
    <property type="component" value="Unassembled WGS sequence"/>
</dbReference>
<keyword evidence="2" id="KW-1185">Reference proteome</keyword>
<gene>
    <name evidence="1" type="ORF">HPBE_LOCUS23231</name>
</gene>
<dbReference type="WBParaSite" id="HPBE_0002323201-mRNA-1">
    <property type="protein sequence ID" value="HPBE_0002323201-mRNA-1"/>
    <property type="gene ID" value="HPBE_0002323201"/>
</dbReference>
<dbReference type="OrthoDB" id="410104at2759"/>
<dbReference type="EMBL" id="UZAH01034827">
    <property type="protein sequence ID" value="VDP37430.1"/>
    <property type="molecule type" value="Genomic_DNA"/>
</dbReference>
<evidence type="ECO:0000313" key="2">
    <source>
        <dbReference type="Proteomes" id="UP000050761"/>
    </source>
</evidence>
<dbReference type="AlphaFoldDB" id="A0A183GKL2"/>
<reference evidence="3" key="2">
    <citation type="submission" date="2019-09" db="UniProtKB">
        <authorList>
            <consortium name="WormBaseParasite"/>
        </authorList>
    </citation>
    <scope>IDENTIFICATION</scope>
</reference>
<accession>A0A3P8D285</accession>
<proteinExistence type="predicted"/>
<sequence length="84" mass="9645">MPHIGNYRPICLLPVVYKLFTPVLLNRVSRTLDEGRPCEQARFRRGSSTVDHIHTITKLIVQLCLTFIDLKKDSTPSKRRQGQA</sequence>
<organism evidence="2 3">
    <name type="scientific">Heligmosomoides polygyrus</name>
    <name type="common">Parasitic roundworm</name>
    <dbReference type="NCBI Taxonomy" id="6339"/>
    <lineage>
        <taxon>Eukaryota</taxon>
        <taxon>Metazoa</taxon>
        <taxon>Ecdysozoa</taxon>
        <taxon>Nematoda</taxon>
        <taxon>Chromadorea</taxon>
        <taxon>Rhabditida</taxon>
        <taxon>Rhabditina</taxon>
        <taxon>Rhabditomorpha</taxon>
        <taxon>Strongyloidea</taxon>
        <taxon>Heligmosomidae</taxon>
        <taxon>Heligmosomoides</taxon>
    </lineage>
</organism>
<reference evidence="1 2" key="1">
    <citation type="submission" date="2018-11" db="EMBL/GenBank/DDBJ databases">
        <authorList>
            <consortium name="Pathogen Informatics"/>
        </authorList>
    </citation>
    <scope>NUCLEOTIDE SEQUENCE [LARGE SCALE GENOMIC DNA]</scope>
</reference>
<protein>
    <submittedName>
        <fullName evidence="3">Reverse transcriptase domain-containing protein</fullName>
    </submittedName>
</protein>
<evidence type="ECO:0000313" key="3">
    <source>
        <dbReference type="WBParaSite" id="HPBE_0002323201-mRNA-1"/>
    </source>
</evidence>
<evidence type="ECO:0000313" key="1">
    <source>
        <dbReference type="EMBL" id="VDP37430.1"/>
    </source>
</evidence>
<name>A0A183GKL2_HELPZ</name>